<sequence>FKPEWFLQYFESRSSQVGAKKEIKFMSVIFNWAKLRGLSTIENPITGTTRQYKIKEHRDILITHTEYKAVHDKSRPFIQDLMDLLYMSGARPDEAISFRFADDKGHELVYRMGKTRKIKRVQIGSDLRKLINKRKKLLKSSRVTMINPTILFDDKGRKLTLGGTIKYWFGIARDDAELERRWQLKDIRPYAATERYRKEGIEATRKLLGHSTEAQTRSYIRDYLGEETESHEMQNNGIMAKVKRENGESS</sequence>
<accession>A0A0F9ILY8</accession>
<dbReference type="GO" id="GO:0003677">
    <property type="term" value="F:DNA binding"/>
    <property type="evidence" value="ECO:0007669"/>
    <property type="project" value="InterPro"/>
</dbReference>
<feature type="non-terminal residue" evidence="3">
    <location>
        <position position="1"/>
    </location>
</feature>
<comment type="caution">
    <text evidence="3">The sequence shown here is derived from an EMBL/GenBank/DDBJ whole genome shotgun (WGS) entry which is preliminary data.</text>
</comment>
<evidence type="ECO:0000259" key="2">
    <source>
        <dbReference type="Pfam" id="PF00589"/>
    </source>
</evidence>
<name>A0A0F9ILY8_9ZZZZ</name>
<dbReference type="GO" id="GO:0015074">
    <property type="term" value="P:DNA integration"/>
    <property type="evidence" value="ECO:0007669"/>
    <property type="project" value="InterPro"/>
</dbReference>
<dbReference type="InterPro" id="IPR013762">
    <property type="entry name" value="Integrase-like_cat_sf"/>
</dbReference>
<dbReference type="AlphaFoldDB" id="A0A0F9ILY8"/>
<protein>
    <recommendedName>
        <fullName evidence="2">Tyr recombinase domain-containing protein</fullName>
    </recommendedName>
</protein>
<dbReference type="EMBL" id="LAZR01013687">
    <property type="protein sequence ID" value="KKM20834.1"/>
    <property type="molecule type" value="Genomic_DNA"/>
</dbReference>
<reference evidence="3" key="1">
    <citation type="journal article" date="2015" name="Nature">
        <title>Complex archaea that bridge the gap between prokaryotes and eukaryotes.</title>
        <authorList>
            <person name="Spang A."/>
            <person name="Saw J.H."/>
            <person name="Jorgensen S.L."/>
            <person name="Zaremba-Niedzwiedzka K."/>
            <person name="Martijn J."/>
            <person name="Lind A.E."/>
            <person name="van Eijk R."/>
            <person name="Schleper C."/>
            <person name="Guy L."/>
            <person name="Ettema T.J."/>
        </authorList>
    </citation>
    <scope>NUCLEOTIDE SEQUENCE</scope>
</reference>
<keyword evidence="1" id="KW-0233">DNA recombination</keyword>
<feature type="domain" description="Tyr recombinase" evidence="2">
    <location>
        <begin position="79"/>
        <end position="222"/>
    </location>
</feature>
<dbReference type="InterPro" id="IPR002104">
    <property type="entry name" value="Integrase_catalytic"/>
</dbReference>
<gene>
    <name evidence="3" type="ORF">LCGC14_1641540</name>
</gene>
<dbReference type="Gene3D" id="1.10.443.10">
    <property type="entry name" value="Intergrase catalytic core"/>
    <property type="match status" value="1"/>
</dbReference>
<dbReference type="SUPFAM" id="SSF56349">
    <property type="entry name" value="DNA breaking-rejoining enzymes"/>
    <property type="match status" value="1"/>
</dbReference>
<evidence type="ECO:0000256" key="1">
    <source>
        <dbReference type="ARBA" id="ARBA00023172"/>
    </source>
</evidence>
<dbReference type="GO" id="GO:0006310">
    <property type="term" value="P:DNA recombination"/>
    <property type="evidence" value="ECO:0007669"/>
    <property type="project" value="UniProtKB-KW"/>
</dbReference>
<proteinExistence type="predicted"/>
<evidence type="ECO:0000313" key="3">
    <source>
        <dbReference type="EMBL" id="KKM20834.1"/>
    </source>
</evidence>
<organism evidence="3">
    <name type="scientific">marine sediment metagenome</name>
    <dbReference type="NCBI Taxonomy" id="412755"/>
    <lineage>
        <taxon>unclassified sequences</taxon>
        <taxon>metagenomes</taxon>
        <taxon>ecological metagenomes</taxon>
    </lineage>
</organism>
<dbReference type="Pfam" id="PF00589">
    <property type="entry name" value="Phage_integrase"/>
    <property type="match status" value="1"/>
</dbReference>
<dbReference type="InterPro" id="IPR011010">
    <property type="entry name" value="DNA_brk_join_enz"/>
</dbReference>